<keyword evidence="2" id="KW-0472">Membrane</keyword>
<evidence type="ECO:0000313" key="4">
    <source>
        <dbReference type="Proteomes" id="UP001175261"/>
    </source>
</evidence>
<accession>A0AA39GR14</accession>
<name>A0AA39GR14_SARSR</name>
<evidence type="ECO:0000313" key="3">
    <source>
        <dbReference type="EMBL" id="KAK0391213.1"/>
    </source>
</evidence>
<comment type="caution">
    <text evidence="3">The sequence shown here is derived from an EMBL/GenBank/DDBJ whole genome shotgun (WGS) entry which is preliminary data.</text>
</comment>
<keyword evidence="2" id="KW-1133">Transmembrane helix</keyword>
<dbReference type="PANTHER" id="PTHR40020">
    <property type="entry name" value="CYTOCHROME C OXIDASE ASSEMBLY FACTOR 2"/>
    <property type="match status" value="1"/>
</dbReference>
<evidence type="ECO:0000256" key="2">
    <source>
        <dbReference type="SAM" id="Phobius"/>
    </source>
</evidence>
<dbReference type="GO" id="GO:0005759">
    <property type="term" value="C:mitochondrial matrix"/>
    <property type="evidence" value="ECO:0007669"/>
    <property type="project" value="TreeGrafter"/>
</dbReference>
<protein>
    <submittedName>
        <fullName evidence="3">Uncharacterized protein</fullName>
    </submittedName>
</protein>
<evidence type="ECO:0000256" key="1">
    <source>
        <dbReference type="SAM" id="MobiDB-lite"/>
    </source>
</evidence>
<organism evidence="3 4">
    <name type="scientific">Sarocladium strictum</name>
    <name type="common">Black bundle disease fungus</name>
    <name type="synonym">Acremonium strictum</name>
    <dbReference type="NCBI Taxonomy" id="5046"/>
    <lineage>
        <taxon>Eukaryota</taxon>
        <taxon>Fungi</taxon>
        <taxon>Dikarya</taxon>
        <taxon>Ascomycota</taxon>
        <taxon>Pezizomycotina</taxon>
        <taxon>Sordariomycetes</taxon>
        <taxon>Hypocreomycetidae</taxon>
        <taxon>Hypocreales</taxon>
        <taxon>Sarocladiaceae</taxon>
        <taxon>Sarocladium</taxon>
    </lineage>
</organism>
<feature type="transmembrane region" description="Helical" evidence="2">
    <location>
        <begin position="12"/>
        <end position="33"/>
    </location>
</feature>
<keyword evidence="2" id="KW-0812">Transmembrane</keyword>
<feature type="region of interest" description="Disordered" evidence="1">
    <location>
        <begin position="77"/>
        <end position="108"/>
    </location>
</feature>
<dbReference type="GO" id="GO:0033617">
    <property type="term" value="P:mitochondrial respiratory chain complex IV assembly"/>
    <property type="evidence" value="ECO:0007669"/>
    <property type="project" value="TreeGrafter"/>
</dbReference>
<dbReference type="PANTHER" id="PTHR40020:SF1">
    <property type="entry name" value="CYTOCHROME C OXIDASE ASSEMBLY FACTOR 2"/>
    <property type="match status" value="1"/>
</dbReference>
<keyword evidence="4" id="KW-1185">Reference proteome</keyword>
<dbReference type="Proteomes" id="UP001175261">
    <property type="component" value="Unassembled WGS sequence"/>
</dbReference>
<reference evidence="3" key="1">
    <citation type="submission" date="2022-10" db="EMBL/GenBank/DDBJ databases">
        <title>Determination and structural analysis of whole genome sequence of Sarocladium strictum F4-1.</title>
        <authorList>
            <person name="Hu L."/>
            <person name="Jiang Y."/>
        </authorList>
    </citation>
    <scope>NUCLEOTIDE SEQUENCE</scope>
    <source>
        <strain evidence="3">F4-1</strain>
    </source>
</reference>
<sequence>MPPHLHPRSRTTSTLFATTVFASFFVVALPHILPCPVPQTRFADGEVIIDENGRRRRWKRKETPEVRDGIAQFGQTAPDEELMGPGKKVPDKRECPVPKPGGMLGEWLGFHKDSEEMPVARRIEKQ</sequence>
<dbReference type="AlphaFoldDB" id="A0AA39GR14"/>
<dbReference type="EMBL" id="JAPDFR010000001">
    <property type="protein sequence ID" value="KAK0391213.1"/>
    <property type="molecule type" value="Genomic_DNA"/>
</dbReference>
<proteinExistence type="predicted"/>
<gene>
    <name evidence="3" type="ORF">NLU13_0714</name>
</gene>